<dbReference type="RefSeq" id="WP_106470625.1">
    <property type="nucleotide sequence ID" value="NZ_CP027665.1"/>
</dbReference>
<name>A0A2S0MKB0_9RHOB</name>
<dbReference type="KEGG" id="thas:C6Y53_00355"/>
<accession>A0A2S0MKB0</accession>
<gene>
    <name evidence="1" type="ORF">C6Y53_00355</name>
</gene>
<dbReference type="Proteomes" id="UP000237655">
    <property type="component" value="Chromosome"/>
</dbReference>
<keyword evidence="2" id="KW-1185">Reference proteome</keyword>
<sequence>MPDVLAGRGALNLLRNCARARPGERLLIAYEPPEYGYFDDRVVALVGDTARSLGLSVELADVGFNPDDPHLTPGFLRQCEDADIIVFFARLGDQLRFSDMPPGKRVIVSFALSRDLLGSGFATSHHAAFVALKDAVNSCLARAREVRITCRAGTDITGHPEMDLSPSDDTSVLRFPMSVFAPVPAHGFSGRAALSGFLTGTGSRYYDNYTVEFDGPVHALMNSGRLTGFQGGAGDVARANAHYDHVAGRYGIDRNFVHSWHAGIHPGCGYPWPARDSYERWSGAAFGNPRILHFHTCGAYAPGEISWNVIDPTIEADGVTLWEAGRFHAERVPGAAAILRRYPCAGALFAQPDRNIGLPCADPLPAPGI</sequence>
<proteinExistence type="predicted"/>
<protein>
    <submittedName>
        <fullName evidence="1">Uncharacterized protein</fullName>
    </submittedName>
</protein>
<dbReference type="AlphaFoldDB" id="A0A2S0MKB0"/>
<organism evidence="1 2">
    <name type="scientific">Pukyongiella litopenaei</name>
    <dbReference type="NCBI Taxonomy" id="2605946"/>
    <lineage>
        <taxon>Bacteria</taxon>
        <taxon>Pseudomonadati</taxon>
        <taxon>Pseudomonadota</taxon>
        <taxon>Alphaproteobacteria</taxon>
        <taxon>Rhodobacterales</taxon>
        <taxon>Paracoccaceae</taxon>
        <taxon>Pukyongiella</taxon>
    </lineage>
</organism>
<evidence type="ECO:0000313" key="1">
    <source>
        <dbReference type="EMBL" id="AVO36310.1"/>
    </source>
</evidence>
<evidence type="ECO:0000313" key="2">
    <source>
        <dbReference type="Proteomes" id="UP000237655"/>
    </source>
</evidence>
<dbReference type="EMBL" id="CP027665">
    <property type="protein sequence ID" value="AVO36310.1"/>
    <property type="molecule type" value="Genomic_DNA"/>
</dbReference>
<reference evidence="2" key="1">
    <citation type="submission" date="2018-03" db="EMBL/GenBank/DDBJ databases">
        <title>Genomic analysis of the strain SH-1 isolated from shrimp intestine.</title>
        <authorList>
            <person name="Kim Y.-S."/>
            <person name="Kim S.-E."/>
            <person name="Kim K.-H."/>
        </authorList>
    </citation>
    <scope>NUCLEOTIDE SEQUENCE [LARGE SCALE GENOMIC DNA]</scope>
    <source>
        <strain evidence="2">SH-1</strain>
    </source>
</reference>